<dbReference type="InterPro" id="IPR011990">
    <property type="entry name" value="TPR-like_helical_dom_sf"/>
</dbReference>
<comment type="caution">
    <text evidence="1">The sequence shown here is derived from an EMBL/GenBank/DDBJ whole genome shotgun (WGS) entry which is preliminary data.</text>
</comment>
<dbReference type="SUPFAM" id="SSF48452">
    <property type="entry name" value="TPR-like"/>
    <property type="match status" value="1"/>
</dbReference>
<dbReference type="RefSeq" id="WP_308948023.1">
    <property type="nucleotide sequence ID" value="NZ_JARXHW010000001.1"/>
</dbReference>
<name>A0ABU1API3_9BACT</name>
<accession>A0ABU1API3</accession>
<proteinExistence type="predicted"/>
<dbReference type="Gene3D" id="1.25.40.10">
    <property type="entry name" value="Tetratricopeptide repeat domain"/>
    <property type="match status" value="1"/>
</dbReference>
<sequence length="401" mass="44851">MKLFPISFIRLRSTYLLNRRPESGRLNGPAFQGFVAARVQGACCCLFVVALLLVGLLPASLAAMPEIKMRLQYPQQLKDVILTGVDGQQIVFRPVGTDRGGRAYLKFDELLRQRGSLNFIFPQAYYDAIEQLEGGQALQALPVIREHAKPFVDYMQLSGLPGNLLPTVLSYLDALTAAAQWREATDLAIQIPLQLAPSRMLERIGQLALALDDVGQSSELERVHRHILSARPLSESQLGMVLELANAWRARADYVRAFNLYRKVQTTENVHQTRARLWVAYCSFYLGHDLVPTVFLENLPEMDVSADGYSLRELIRARLSLREENFSAAMRYAAAGKTYANATDPWYPELLYTLATVYARIDMPQAAIAALRELSISFPTSPWAAASLQDLEDLTQSVSEL</sequence>
<reference evidence="1 2" key="1">
    <citation type="submission" date="2023-04" db="EMBL/GenBank/DDBJ databases">
        <title>A novel bacteria isolated from coastal sediment.</title>
        <authorList>
            <person name="Liu X.-J."/>
            <person name="Du Z.-J."/>
        </authorList>
    </citation>
    <scope>NUCLEOTIDE SEQUENCE [LARGE SCALE GENOMIC DNA]</scope>
    <source>
        <strain evidence="1 2">SDUM461003</strain>
    </source>
</reference>
<evidence type="ECO:0000313" key="1">
    <source>
        <dbReference type="EMBL" id="MDQ8206038.1"/>
    </source>
</evidence>
<dbReference type="Proteomes" id="UP001225316">
    <property type="component" value="Unassembled WGS sequence"/>
</dbReference>
<evidence type="ECO:0000313" key="2">
    <source>
        <dbReference type="Proteomes" id="UP001225316"/>
    </source>
</evidence>
<evidence type="ECO:0008006" key="3">
    <source>
        <dbReference type="Google" id="ProtNLM"/>
    </source>
</evidence>
<organism evidence="1 2">
    <name type="scientific">Thalassobacterium maritimum</name>
    <dbReference type="NCBI Taxonomy" id="3041265"/>
    <lineage>
        <taxon>Bacteria</taxon>
        <taxon>Pseudomonadati</taxon>
        <taxon>Verrucomicrobiota</taxon>
        <taxon>Opitutia</taxon>
        <taxon>Puniceicoccales</taxon>
        <taxon>Coraliomargaritaceae</taxon>
        <taxon>Thalassobacterium</taxon>
    </lineage>
</organism>
<dbReference type="EMBL" id="JARXHW010000001">
    <property type="protein sequence ID" value="MDQ8206038.1"/>
    <property type="molecule type" value="Genomic_DNA"/>
</dbReference>
<keyword evidence="2" id="KW-1185">Reference proteome</keyword>
<protein>
    <recommendedName>
        <fullName evidence="3">Tetratricopeptide repeat protein</fullName>
    </recommendedName>
</protein>
<gene>
    <name evidence="1" type="ORF">QEH52_00830</name>
</gene>